<organism evidence="1">
    <name type="scientific">hydrothermal vent metagenome</name>
    <dbReference type="NCBI Taxonomy" id="652676"/>
    <lineage>
        <taxon>unclassified sequences</taxon>
        <taxon>metagenomes</taxon>
        <taxon>ecological metagenomes</taxon>
    </lineage>
</organism>
<evidence type="ECO:0008006" key="2">
    <source>
        <dbReference type="Google" id="ProtNLM"/>
    </source>
</evidence>
<accession>A0A3B0UG57</accession>
<dbReference type="PROSITE" id="PS51257">
    <property type="entry name" value="PROKAR_LIPOPROTEIN"/>
    <property type="match status" value="1"/>
</dbReference>
<dbReference type="AlphaFoldDB" id="A0A3B0UG57"/>
<proteinExistence type="predicted"/>
<name>A0A3B0UG57_9ZZZZ</name>
<dbReference type="EMBL" id="UOES01000597">
    <property type="protein sequence ID" value="VAW29588.1"/>
    <property type="molecule type" value="Genomic_DNA"/>
</dbReference>
<gene>
    <name evidence="1" type="ORF">MNBD_BACTEROID06-82</name>
</gene>
<evidence type="ECO:0000313" key="1">
    <source>
        <dbReference type="EMBL" id="VAW29588.1"/>
    </source>
</evidence>
<protein>
    <recommendedName>
        <fullName evidence="2">Lipoprotein</fullName>
    </recommendedName>
</protein>
<sequence length="135" mass="15852">MKKLSFLLLVLVGSCQIIINEEPSYYDTRDDLVGRYQIDEYSETTEEYFSYNIEILKSYNSNEVILYNFYDVGIDVIAQFNGYKLIIPRQFIGDYEVEGTGRLNDGELSISYIVRNNYQTPSTDFLYFTAWRTGY</sequence>
<reference evidence="1" key="1">
    <citation type="submission" date="2018-06" db="EMBL/GenBank/DDBJ databases">
        <authorList>
            <person name="Zhirakovskaya E."/>
        </authorList>
    </citation>
    <scope>NUCLEOTIDE SEQUENCE</scope>
</reference>